<dbReference type="AlphaFoldDB" id="A0AAU7MVS7"/>
<proteinExistence type="predicted"/>
<gene>
    <name evidence="1" type="ORF">ABNE31_13740</name>
</gene>
<sequence>MEKKFESHNNEKELMDEVIGLLNPRKRRYHGKDEPQVQEVVFKVENNSELRYVISCLLRLCMSTIDNENELDSPRLPFLSKDDAVITILELVIDILPDDQLDSYDRIEKLLLKNKHDWQPKMDELDG</sequence>
<name>A0AAU7MVS7_9FLAO</name>
<evidence type="ECO:0000313" key="1">
    <source>
        <dbReference type="EMBL" id="XBQ22658.1"/>
    </source>
</evidence>
<accession>A0AAU7MVS7</accession>
<dbReference type="KEGG" id="fld:ABNE31_13740"/>
<dbReference type="RefSeq" id="WP_349351549.1">
    <property type="nucleotide sequence ID" value="NZ_CP157804.1"/>
</dbReference>
<protein>
    <submittedName>
        <fullName evidence="1">Uncharacterized protein</fullName>
    </submittedName>
</protein>
<dbReference type="EMBL" id="CP157804">
    <property type="protein sequence ID" value="XBQ22658.1"/>
    <property type="molecule type" value="Genomic_DNA"/>
</dbReference>
<reference evidence="1" key="1">
    <citation type="submission" date="2024-05" db="EMBL/GenBank/DDBJ databases">
        <title>Draft Genome Sequences of Flagellimonas sp. MMG031 and Marinobacter sp. MMG032 Isolated from the dinoflagellate Symbiodinium pilosum.</title>
        <authorList>
            <person name="Shikuma N.J."/>
            <person name="Farrell M.V."/>
        </authorList>
    </citation>
    <scope>NUCLEOTIDE SEQUENCE</scope>
    <source>
        <strain evidence="1">MMG031</strain>
    </source>
</reference>
<organism evidence="1">
    <name type="scientific">Flagellimonas sp. MMG031</name>
    <dbReference type="NCBI Taxonomy" id="3158549"/>
    <lineage>
        <taxon>Bacteria</taxon>
        <taxon>Pseudomonadati</taxon>
        <taxon>Bacteroidota</taxon>
        <taxon>Flavobacteriia</taxon>
        <taxon>Flavobacteriales</taxon>
        <taxon>Flavobacteriaceae</taxon>
        <taxon>Flagellimonas</taxon>
    </lineage>
</organism>